<sequence length="172" mass="19933">MSPVLPEVRTERLLLRRLWPADREQVVALYRDAEANRWDPMALTPEQARERFTGWLADWDEYGLSYWIAVDPASGDVVGLGGIRRHVEDGEPVLNLAYRLHRRHWGKGYATEIARQAVEWAEREMPGRPVSIVTTPEYAPSLRVAEKLGFTVWRERTQHGFIEVLLRRHAHG</sequence>
<dbReference type="InterPro" id="IPR000182">
    <property type="entry name" value="GNAT_dom"/>
</dbReference>
<evidence type="ECO:0000313" key="3">
    <source>
        <dbReference type="Proteomes" id="UP000249324"/>
    </source>
</evidence>
<name>A0ABD6FHV7_9PSEU</name>
<protein>
    <submittedName>
        <fullName evidence="2">GNAT family N-acetyltransferase</fullName>
    </submittedName>
</protein>
<organism evidence="2 3">
    <name type="scientific">Thermocrispum agreste</name>
    <dbReference type="NCBI Taxonomy" id="37925"/>
    <lineage>
        <taxon>Bacteria</taxon>
        <taxon>Bacillati</taxon>
        <taxon>Actinomycetota</taxon>
        <taxon>Actinomycetes</taxon>
        <taxon>Pseudonocardiales</taxon>
        <taxon>Pseudonocardiaceae</taxon>
        <taxon>Thermocrispum</taxon>
    </lineage>
</organism>
<proteinExistence type="predicted"/>
<comment type="caution">
    <text evidence="2">The sequence shown here is derived from an EMBL/GenBank/DDBJ whole genome shotgun (WGS) entry which is preliminary data.</text>
</comment>
<dbReference type="SUPFAM" id="SSF55729">
    <property type="entry name" value="Acyl-CoA N-acyltransferases (Nat)"/>
    <property type="match status" value="1"/>
</dbReference>
<reference evidence="2 3" key="1">
    <citation type="journal article" date="2021" name="BMC Genomics">
        <title>Genome-resolved metagenome and metatranscriptome analyses of thermophilic composting reveal key bacterial players and their metabolic interactions.</title>
        <authorList>
            <person name="Braga L.P.P."/>
            <person name="Pereira R.V."/>
            <person name="Martins L.F."/>
            <person name="Moura L.M.S."/>
            <person name="Sanchez F.B."/>
            <person name="Patane J.S.L."/>
            <person name="da Silva A.M."/>
            <person name="Setubal J.C."/>
        </authorList>
    </citation>
    <scope>NUCLEOTIDE SEQUENCE [LARGE SCALE GENOMIC DNA]</scope>
    <source>
        <strain evidence="2">ZC4RG45</strain>
    </source>
</reference>
<dbReference type="Proteomes" id="UP000249324">
    <property type="component" value="Unassembled WGS sequence"/>
</dbReference>
<accession>A0ABD6FHV7</accession>
<evidence type="ECO:0000313" key="2">
    <source>
        <dbReference type="EMBL" id="MFO7193512.1"/>
    </source>
</evidence>
<gene>
    <name evidence="2" type="ORF">DIU77_014825</name>
</gene>
<dbReference type="PANTHER" id="PTHR43792">
    <property type="entry name" value="GNAT FAMILY, PUTATIVE (AFU_ORTHOLOGUE AFUA_3G00765)-RELATED-RELATED"/>
    <property type="match status" value="1"/>
</dbReference>
<dbReference type="PROSITE" id="PS51186">
    <property type="entry name" value="GNAT"/>
    <property type="match status" value="1"/>
</dbReference>
<dbReference type="InterPro" id="IPR016181">
    <property type="entry name" value="Acyl_CoA_acyltransferase"/>
</dbReference>
<dbReference type="InterPro" id="IPR051531">
    <property type="entry name" value="N-acetyltransferase"/>
</dbReference>
<feature type="domain" description="N-acetyltransferase" evidence="1">
    <location>
        <begin position="13"/>
        <end position="168"/>
    </location>
</feature>
<dbReference type="Pfam" id="PF13302">
    <property type="entry name" value="Acetyltransf_3"/>
    <property type="match status" value="1"/>
</dbReference>
<dbReference type="AlphaFoldDB" id="A0ABD6FHV7"/>
<evidence type="ECO:0000259" key="1">
    <source>
        <dbReference type="PROSITE" id="PS51186"/>
    </source>
</evidence>
<dbReference type="EMBL" id="QGUI02000225">
    <property type="protein sequence ID" value="MFO7193512.1"/>
    <property type="molecule type" value="Genomic_DNA"/>
</dbReference>
<dbReference type="PANTHER" id="PTHR43792:SF1">
    <property type="entry name" value="N-ACETYLTRANSFERASE DOMAIN-CONTAINING PROTEIN"/>
    <property type="match status" value="1"/>
</dbReference>
<dbReference type="Gene3D" id="3.40.630.30">
    <property type="match status" value="1"/>
</dbReference>